<name>A0A9J5XDQ8_SOLCO</name>
<accession>A0A9J5XDQ8</accession>
<sequence>MLTHSLGHQSSGLGFTTSLSSKPKTHGWPCICNYKPIKLNQKHKVSRGRRITWRLALFLSHHRFMLAFSIFTFWSIGKYSTASQNYSAKCQLLLSSPFLSFYFRASRIGTKGGLRPFGKSSSGVSKRAAQHSIMNAHNKTQFITYARINCVLKDSSCDTPLSKILMLAILDTCASSSSTKSI</sequence>
<reference evidence="1 2" key="1">
    <citation type="submission" date="2020-09" db="EMBL/GenBank/DDBJ databases">
        <title>De no assembly of potato wild relative species, Solanum commersonii.</title>
        <authorList>
            <person name="Cho K."/>
        </authorList>
    </citation>
    <scope>NUCLEOTIDE SEQUENCE [LARGE SCALE GENOMIC DNA]</scope>
    <source>
        <strain evidence="1">LZ3.2</strain>
        <tissue evidence="1">Leaf</tissue>
    </source>
</reference>
<comment type="caution">
    <text evidence="1">The sequence shown here is derived from an EMBL/GenBank/DDBJ whole genome shotgun (WGS) entry which is preliminary data.</text>
</comment>
<dbReference type="AlphaFoldDB" id="A0A9J5XDQ8"/>
<proteinExistence type="predicted"/>
<evidence type="ECO:0000313" key="1">
    <source>
        <dbReference type="EMBL" id="KAG5585773.1"/>
    </source>
</evidence>
<organism evidence="1 2">
    <name type="scientific">Solanum commersonii</name>
    <name type="common">Commerson's wild potato</name>
    <name type="synonym">Commerson's nightshade</name>
    <dbReference type="NCBI Taxonomy" id="4109"/>
    <lineage>
        <taxon>Eukaryota</taxon>
        <taxon>Viridiplantae</taxon>
        <taxon>Streptophyta</taxon>
        <taxon>Embryophyta</taxon>
        <taxon>Tracheophyta</taxon>
        <taxon>Spermatophyta</taxon>
        <taxon>Magnoliopsida</taxon>
        <taxon>eudicotyledons</taxon>
        <taxon>Gunneridae</taxon>
        <taxon>Pentapetalae</taxon>
        <taxon>asterids</taxon>
        <taxon>lamiids</taxon>
        <taxon>Solanales</taxon>
        <taxon>Solanaceae</taxon>
        <taxon>Solanoideae</taxon>
        <taxon>Solaneae</taxon>
        <taxon>Solanum</taxon>
    </lineage>
</organism>
<evidence type="ECO:0000313" key="2">
    <source>
        <dbReference type="Proteomes" id="UP000824120"/>
    </source>
</evidence>
<gene>
    <name evidence="1" type="ORF">H5410_046207</name>
</gene>
<protein>
    <submittedName>
        <fullName evidence="1">Uncharacterized protein</fullName>
    </submittedName>
</protein>
<keyword evidence="2" id="KW-1185">Reference proteome</keyword>
<dbReference type="EMBL" id="JACXVP010000009">
    <property type="protein sequence ID" value="KAG5585773.1"/>
    <property type="molecule type" value="Genomic_DNA"/>
</dbReference>
<dbReference type="Proteomes" id="UP000824120">
    <property type="component" value="Chromosome 9"/>
</dbReference>